<dbReference type="Proteomes" id="UP000029644">
    <property type="component" value="Unassembled WGS sequence"/>
</dbReference>
<protein>
    <submittedName>
        <fullName evidence="2">Uncharacterized protein</fullName>
    </submittedName>
</protein>
<organism evidence="2 3">
    <name type="scientific">Algibacter lectus</name>
    <dbReference type="NCBI Taxonomy" id="221126"/>
    <lineage>
        <taxon>Bacteria</taxon>
        <taxon>Pseudomonadati</taxon>
        <taxon>Bacteroidota</taxon>
        <taxon>Flavobacteriia</taxon>
        <taxon>Flavobacteriales</taxon>
        <taxon>Flavobacteriaceae</taxon>
        <taxon>Algibacter</taxon>
    </lineage>
</organism>
<dbReference type="RefSeq" id="WP_052415558.1">
    <property type="nucleotide sequence ID" value="NZ_BBNQ01000028.1"/>
</dbReference>
<evidence type="ECO:0000313" key="3">
    <source>
        <dbReference type="Proteomes" id="UP000029644"/>
    </source>
</evidence>
<accession>A0A090VJX1</accession>
<reference evidence="2 3" key="1">
    <citation type="journal article" date="2014" name="Genome Announc.">
        <title>Draft Genome Sequences of Marine Flavobacterium Algibacter lectus Strains SS8 and NR4.</title>
        <authorList>
            <person name="Takatani N."/>
            <person name="Nakanishi M."/>
            <person name="Meirelles P."/>
            <person name="Mino S."/>
            <person name="Suda W."/>
            <person name="Oshima K."/>
            <person name="Hattori M."/>
            <person name="Ohkuma M."/>
            <person name="Hosokawa M."/>
            <person name="Miyashita K."/>
            <person name="Thompson F.L."/>
            <person name="Niwa A."/>
            <person name="Sawabe T."/>
            <person name="Sawabe T."/>
        </authorList>
    </citation>
    <scope>NUCLEOTIDE SEQUENCE [LARGE SCALE GENOMIC DNA]</scope>
    <source>
        <strain evidence="2 3">JCM 19300</strain>
    </source>
</reference>
<dbReference type="AlphaFoldDB" id="A0A090VJX1"/>
<sequence length="93" mass="10099">MAKIVNKVVSNSDSDNESSGFMSFLGEKKEKLDAFQSDLAASIMPSIPGQPAGKYQDIALGIDVHPTMFPPSPLMAVPHVGWFLILWVPFLPP</sequence>
<dbReference type="EMBL" id="BBNQ01000028">
    <property type="protein sequence ID" value="GAL64996.1"/>
    <property type="molecule type" value="Genomic_DNA"/>
</dbReference>
<comment type="caution">
    <text evidence="2">The sequence shown here is derived from an EMBL/GenBank/DDBJ whole genome shotgun (WGS) entry which is preliminary data.</text>
</comment>
<evidence type="ECO:0000256" key="1">
    <source>
        <dbReference type="SAM" id="MobiDB-lite"/>
    </source>
</evidence>
<feature type="region of interest" description="Disordered" evidence="1">
    <location>
        <begin position="1"/>
        <end position="20"/>
    </location>
</feature>
<feature type="compositionally biased region" description="Low complexity" evidence="1">
    <location>
        <begin position="1"/>
        <end position="19"/>
    </location>
</feature>
<gene>
    <name evidence="2" type="ORF">JCM19300_2225</name>
</gene>
<name>A0A090VJX1_9FLAO</name>
<proteinExistence type="predicted"/>
<evidence type="ECO:0000313" key="2">
    <source>
        <dbReference type="EMBL" id="GAL64996.1"/>
    </source>
</evidence>